<dbReference type="SUPFAM" id="SSF55166">
    <property type="entry name" value="Hedgehog/DD-peptidase"/>
    <property type="match status" value="1"/>
</dbReference>
<evidence type="ECO:0000313" key="2">
    <source>
        <dbReference type="EMBL" id="MDU0328275.1"/>
    </source>
</evidence>
<dbReference type="InterPro" id="IPR009045">
    <property type="entry name" value="Zn_M74/Hedgehog-like"/>
</dbReference>
<gene>
    <name evidence="2" type="ORF">RWH43_16070</name>
</gene>
<reference evidence="2 3" key="1">
    <citation type="submission" date="2023-09" db="EMBL/GenBank/DDBJ databases">
        <title>Microbacterium fusihabitans sp. nov., Microbacterium phycihabitans sp. nov., and Microbacterium cervinum sp. nov., isolated from dried seaweeds of beach.</title>
        <authorList>
            <person name="Lee S.D."/>
        </authorList>
    </citation>
    <scope>NUCLEOTIDE SEQUENCE [LARGE SCALE GENOMIC DNA]</scope>
    <source>
        <strain evidence="2 3">KSW2-21</strain>
    </source>
</reference>
<dbReference type="Pfam" id="PF02557">
    <property type="entry name" value="VanY"/>
    <property type="match status" value="1"/>
</dbReference>
<accession>A0ABU3RZG2</accession>
<protein>
    <submittedName>
        <fullName evidence="2">M15 family metallopeptidase</fullName>
    </submittedName>
</protein>
<evidence type="ECO:0000259" key="1">
    <source>
        <dbReference type="Pfam" id="PF02557"/>
    </source>
</evidence>
<dbReference type="Proteomes" id="UP001256673">
    <property type="component" value="Unassembled WGS sequence"/>
</dbReference>
<dbReference type="InterPro" id="IPR003709">
    <property type="entry name" value="VanY-like_core_dom"/>
</dbReference>
<evidence type="ECO:0000313" key="3">
    <source>
        <dbReference type="Proteomes" id="UP001256673"/>
    </source>
</evidence>
<sequence length="201" mass="21006">MAPSASLVPSPSRQRLALLAIAAAIALALTVLAALLAASTASSFAAGVAAHAPFAPAEADGMIPAESPLTVDDERHPAMTGLDGELREALRSAQAAAADDGIVFDVTSGWRSADYQRWLLGDAIRTYGTEAIARQYVASPEGSSHVTGNAVDIGSLDAQLWIIEHGREWGLCQTYANERWHFENPTDAGGECPEPIADARG</sequence>
<proteinExistence type="predicted"/>
<feature type="domain" description="D-alanyl-D-alanine carboxypeptidase-like core" evidence="1">
    <location>
        <begin position="82"/>
        <end position="159"/>
    </location>
</feature>
<name>A0ABU3RZG2_9MICO</name>
<keyword evidence="3" id="KW-1185">Reference proteome</keyword>
<dbReference type="EMBL" id="JAWDIU010000007">
    <property type="protein sequence ID" value="MDU0328275.1"/>
    <property type="molecule type" value="Genomic_DNA"/>
</dbReference>
<organism evidence="2 3">
    <name type="scientific">Microbacterium algihabitans</name>
    <dbReference type="NCBI Taxonomy" id="3075992"/>
    <lineage>
        <taxon>Bacteria</taxon>
        <taxon>Bacillati</taxon>
        <taxon>Actinomycetota</taxon>
        <taxon>Actinomycetes</taxon>
        <taxon>Micrococcales</taxon>
        <taxon>Microbacteriaceae</taxon>
        <taxon>Microbacterium</taxon>
    </lineage>
</organism>
<comment type="caution">
    <text evidence="2">The sequence shown here is derived from an EMBL/GenBank/DDBJ whole genome shotgun (WGS) entry which is preliminary data.</text>
</comment>
<dbReference type="RefSeq" id="WP_316001950.1">
    <property type="nucleotide sequence ID" value="NZ_JAWDIU010000007.1"/>
</dbReference>
<dbReference type="Gene3D" id="3.30.1380.10">
    <property type="match status" value="1"/>
</dbReference>
<dbReference type="CDD" id="cd14846">
    <property type="entry name" value="Peptidase_M15_like"/>
    <property type="match status" value="1"/>
</dbReference>